<dbReference type="Proteomes" id="UP000215914">
    <property type="component" value="Unassembled WGS sequence"/>
</dbReference>
<proteinExistence type="predicted"/>
<protein>
    <submittedName>
        <fullName evidence="1">Uncharacterized protein</fullName>
    </submittedName>
</protein>
<name>A0A9K3HRM3_HELAN</name>
<evidence type="ECO:0000313" key="1">
    <source>
        <dbReference type="EMBL" id="KAF5783001.1"/>
    </source>
</evidence>
<reference evidence="1" key="2">
    <citation type="submission" date="2020-06" db="EMBL/GenBank/DDBJ databases">
        <title>Helianthus annuus Genome sequencing and assembly Release 2.</title>
        <authorList>
            <person name="Gouzy J."/>
            <person name="Langlade N."/>
            <person name="Munos S."/>
        </authorList>
    </citation>
    <scope>NUCLEOTIDE SEQUENCE</scope>
    <source>
        <tissue evidence="1">Leaves</tissue>
    </source>
</reference>
<organism evidence="1 2">
    <name type="scientific">Helianthus annuus</name>
    <name type="common">Common sunflower</name>
    <dbReference type="NCBI Taxonomy" id="4232"/>
    <lineage>
        <taxon>Eukaryota</taxon>
        <taxon>Viridiplantae</taxon>
        <taxon>Streptophyta</taxon>
        <taxon>Embryophyta</taxon>
        <taxon>Tracheophyta</taxon>
        <taxon>Spermatophyta</taxon>
        <taxon>Magnoliopsida</taxon>
        <taxon>eudicotyledons</taxon>
        <taxon>Gunneridae</taxon>
        <taxon>Pentapetalae</taxon>
        <taxon>asterids</taxon>
        <taxon>campanulids</taxon>
        <taxon>Asterales</taxon>
        <taxon>Asteraceae</taxon>
        <taxon>Asteroideae</taxon>
        <taxon>Heliantheae alliance</taxon>
        <taxon>Heliantheae</taxon>
        <taxon>Helianthus</taxon>
    </lineage>
</organism>
<keyword evidence="2" id="KW-1185">Reference proteome</keyword>
<dbReference type="EMBL" id="MNCJ02000326">
    <property type="protein sequence ID" value="KAF5783001.1"/>
    <property type="molecule type" value="Genomic_DNA"/>
</dbReference>
<dbReference type="AlphaFoldDB" id="A0A9K3HRM3"/>
<dbReference type="Gramene" id="mRNA:HanXRQr2_Chr11g0502811">
    <property type="protein sequence ID" value="mRNA:HanXRQr2_Chr11g0502811"/>
    <property type="gene ID" value="HanXRQr2_Chr11g0502811"/>
</dbReference>
<gene>
    <name evidence="1" type="ORF">HanXRQr2_Chr11g0502811</name>
</gene>
<sequence length="170" mass="18586">MVQPGTLEKRSLRCRTLLAPKSHTPNWAPVTMWTPDRSPMYVSVCSMGAVLTCEKFFHLMGSNQRLSCSSGPCHLGAPMAMCASQCGWRIFGRDTKCCKWIASLFCLLPSKLSLSPVTGLRPTVLHSKYNSMARAKCFIPGTPWSSKETMGVKVILITSGAVSTVSIHFA</sequence>
<evidence type="ECO:0000313" key="2">
    <source>
        <dbReference type="Proteomes" id="UP000215914"/>
    </source>
</evidence>
<accession>A0A9K3HRM3</accession>
<comment type="caution">
    <text evidence="1">The sequence shown here is derived from an EMBL/GenBank/DDBJ whole genome shotgun (WGS) entry which is preliminary data.</text>
</comment>
<reference evidence="1" key="1">
    <citation type="journal article" date="2017" name="Nature">
        <title>The sunflower genome provides insights into oil metabolism, flowering and Asterid evolution.</title>
        <authorList>
            <person name="Badouin H."/>
            <person name="Gouzy J."/>
            <person name="Grassa C.J."/>
            <person name="Murat F."/>
            <person name="Staton S.E."/>
            <person name="Cottret L."/>
            <person name="Lelandais-Briere C."/>
            <person name="Owens G.L."/>
            <person name="Carrere S."/>
            <person name="Mayjonade B."/>
            <person name="Legrand L."/>
            <person name="Gill N."/>
            <person name="Kane N.C."/>
            <person name="Bowers J.E."/>
            <person name="Hubner S."/>
            <person name="Bellec A."/>
            <person name="Berard A."/>
            <person name="Berges H."/>
            <person name="Blanchet N."/>
            <person name="Boniface M.C."/>
            <person name="Brunel D."/>
            <person name="Catrice O."/>
            <person name="Chaidir N."/>
            <person name="Claudel C."/>
            <person name="Donnadieu C."/>
            <person name="Faraut T."/>
            <person name="Fievet G."/>
            <person name="Helmstetter N."/>
            <person name="King M."/>
            <person name="Knapp S.J."/>
            <person name="Lai Z."/>
            <person name="Le Paslier M.C."/>
            <person name="Lippi Y."/>
            <person name="Lorenzon L."/>
            <person name="Mandel J.R."/>
            <person name="Marage G."/>
            <person name="Marchand G."/>
            <person name="Marquand E."/>
            <person name="Bret-Mestries E."/>
            <person name="Morien E."/>
            <person name="Nambeesan S."/>
            <person name="Nguyen T."/>
            <person name="Pegot-Espagnet P."/>
            <person name="Pouilly N."/>
            <person name="Raftis F."/>
            <person name="Sallet E."/>
            <person name="Schiex T."/>
            <person name="Thomas J."/>
            <person name="Vandecasteele C."/>
            <person name="Vares D."/>
            <person name="Vear F."/>
            <person name="Vautrin S."/>
            <person name="Crespi M."/>
            <person name="Mangin B."/>
            <person name="Burke J.M."/>
            <person name="Salse J."/>
            <person name="Munos S."/>
            <person name="Vincourt P."/>
            <person name="Rieseberg L.H."/>
            <person name="Langlade N.B."/>
        </authorList>
    </citation>
    <scope>NUCLEOTIDE SEQUENCE</scope>
    <source>
        <tissue evidence="1">Leaves</tissue>
    </source>
</reference>